<gene>
    <name evidence="1" type="ORF">HNQ72_003326</name>
</gene>
<dbReference type="EMBL" id="JACHEG010000003">
    <property type="protein sequence ID" value="MBB6163486.1"/>
    <property type="molecule type" value="Genomic_DNA"/>
</dbReference>
<sequence>MRITEWIEDSIFLLPVIATPADEELDFAMLAGVLRAEAQYAGFSVEALETACSGDISWRMRMLSMWMEDKEEHEHRR</sequence>
<organism evidence="1 2">
    <name type="scientific">Rhizobium wenxiniae</name>
    <dbReference type="NCBI Taxonomy" id="1737357"/>
    <lineage>
        <taxon>Bacteria</taxon>
        <taxon>Pseudomonadati</taxon>
        <taxon>Pseudomonadota</taxon>
        <taxon>Alphaproteobacteria</taxon>
        <taxon>Hyphomicrobiales</taxon>
        <taxon>Rhizobiaceae</taxon>
        <taxon>Rhizobium/Agrobacterium group</taxon>
        <taxon>Rhizobium</taxon>
    </lineage>
</organism>
<proteinExistence type="predicted"/>
<dbReference type="AlphaFoldDB" id="A0A7W9Y7M2"/>
<reference evidence="1 2" key="1">
    <citation type="submission" date="2020-08" db="EMBL/GenBank/DDBJ databases">
        <title>Genomic Encyclopedia of Type Strains, Phase IV (KMG-IV): sequencing the most valuable type-strain genomes for metagenomic binning, comparative biology and taxonomic classification.</title>
        <authorList>
            <person name="Goeker M."/>
        </authorList>
    </citation>
    <scope>NUCLEOTIDE SEQUENCE [LARGE SCALE GENOMIC DNA]</scope>
    <source>
        <strain evidence="1 2">DSM 100734</strain>
    </source>
</reference>
<keyword evidence="2" id="KW-1185">Reference proteome</keyword>
<dbReference type="RefSeq" id="WP_183993315.1">
    <property type="nucleotide sequence ID" value="NZ_BMHW01000006.1"/>
</dbReference>
<evidence type="ECO:0000313" key="2">
    <source>
        <dbReference type="Proteomes" id="UP000547879"/>
    </source>
</evidence>
<evidence type="ECO:0000313" key="1">
    <source>
        <dbReference type="EMBL" id="MBB6163486.1"/>
    </source>
</evidence>
<comment type="caution">
    <text evidence="1">The sequence shown here is derived from an EMBL/GenBank/DDBJ whole genome shotgun (WGS) entry which is preliminary data.</text>
</comment>
<protein>
    <submittedName>
        <fullName evidence="1">Uncharacterized protein</fullName>
    </submittedName>
</protein>
<name>A0A7W9Y7M2_9HYPH</name>
<dbReference type="Proteomes" id="UP000547879">
    <property type="component" value="Unassembled WGS sequence"/>
</dbReference>
<accession>A0A7W9Y7M2</accession>